<dbReference type="SUPFAM" id="SSF54909">
    <property type="entry name" value="Dimeric alpha+beta barrel"/>
    <property type="match status" value="2"/>
</dbReference>
<feature type="region of interest" description="Disordered" evidence="1">
    <location>
        <begin position="277"/>
        <end position="307"/>
    </location>
</feature>
<dbReference type="PANTHER" id="PTHR34474:SF2">
    <property type="entry name" value="SIGNAL TRANSDUCTION PROTEIN TRAP"/>
    <property type="match status" value="1"/>
</dbReference>
<dbReference type="InterPro" id="IPR011008">
    <property type="entry name" value="Dimeric_a/b-barrel"/>
</dbReference>
<evidence type="ECO:0000313" key="4">
    <source>
        <dbReference type="EMBL" id="CAE0627726.1"/>
    </source>
</evidence>
<feature type="chain" id="PRO_5030160751" description="ABM domain-containing protein" evidence="2">
    <location>
        <begin position="18"/>
        <end position="325"/>
    </location>
</feature>
<feature type="signal peptide" evidence="2">
    <location>
        <begin position="1"/>
        <end position="17"/>
    </location>
</feature>
<dbReference type="EMBL" id="HBIU01013856">
    <property type="protein sequence ID" value="CAE0627726.1"/>
    <property type="molecule type" value="Transcribed_RNA"/>
</dbReference>
<dbReference type="Pfam" id="PF03992">
    <property type="entry name" value="ABM"/>
    <property type="match status" value="2"/>
</dbReference>
<reference evidence="4" key="1">
    <citation type="submission" date="2021-01" db="EMBL/GenBank/DDBJ databases">
        <authorList>
            <person name="Corre E."/>
            <person name="Pelletier E."/>
            <person name="Niang G."/>
            <person name="Scheremetjew M."/>
            <person name="Finn R."/>
            <person name="Kale V."/>
            <person name="Holt S."/>
            <person name="Cochrane G."/>
            <person name="Meng A."/>
            <person name="Brown T."/>
            <person name="Cohen L."/>
        </authorList>
    </citation>
    <scope>NUCLEOTIDE SEQUENCE</scope>
    <source>
        <strain evidence="4">CCMP3107</strain>
    </source>
</reference>
<accession>A0A6V1P4V6</accession>
<dbReference type="PROSITE" id="PS51725">
    <property type="entry name" value="ABM"/>
    <property type="match status" value="1"/>
</dbReference>
<dbReference type="InterPro" id="IPR007138">
    <property type="entry name" value="ABM_dom"/>
</dbReference>
<feature type="domain" description="ABM" evidence="3">
    <location>
        <begin position="205"/>
        <end position="298"/>
    </location>
</feature>
<evidence type="ECO:0000259" key="3">
    <source>
        <dbReference type="PROSITE" id="PS51725"/>
    </source>
</evidence>
<evidence type="ECO:0000256" key="1">
    <source>
        <dbReference type="SAM" id="MobiDB-lite"/>
    </source>
</evidence>
<dbReference type="AlphaFoldDB" id="A0A6V1P4V6"/>
<sequence>MHQIIVLLLLVACTCHAFVVPSSNGLKPTFRPATGMFDEALDETVLADGSLERERYIACNRFKCRKNAMAKFEKRWVDRTSRLAELDGFRWFSLLKRVEYGNSDYSAEGDFGNYMSLTVWDQKENFDEWRTGEAFKEAHGGGGIGDFMKLLGTALFILDGAPKPAFYDGLLPVRAENLVPPGEQAGGWRSDLVADGQSEVPADVFIAMNRFTIPDEARVAFEQRWASRESKLQELPGFLFFNMLRRDASKADDGYNYVSMTAWQDRAAFENWRTSQQFGAAHGGEKKPEGTAAAKPAGGPPPMFQTPPKVAFYEGKIVLQSAMGP</sequence>
<name>A0A6V1P4V6_HETAK</name>
<proteinExistence type="predicted"/>
<dbReference type="PANTHER" id="PTHR34474">
    <property type="entry name" value="SIGNAL TRANSDUCTION PROTEIN TRAP"/>
    <property type="match status" value="1"/>
</dbReference>
<dbReference type="InterPro" id="IPR050404">
    <property type="entry name" value="Heme-degrading_MO"/>
</dbReference>
<protein>
    <recommendedName>
        <fullName evidence="3">ABM domain-containing protein</fullName>
    </recommendedName>
</protein>
<keyword evidence="2" id="KW-0732">Signal</keyword>
<gene>
    <name evidence="4" type="ORF">HAKA00212_LOCUS6404</name>
</gene>
<evidence type="ECO:0000256" key="2">
    <source>
        <dbReference type="SAM" id="SignalP"/>
    </source>
</evidence>
<organism evidence="4">
    <name type="scientific">Heterosigma akashiwo</name>
    <name type="common">Chromophytic alga</name>
    <name type="synonym">Heterosigma carterae</name>
    <dbReference type="NCBI Taxonomy" id="2829"/>
    <lineage>
        <taxon>Eukaryota</taxon>
        <taxon>Sar</taxon>
        <taxon>Stramenopiles</taxon>
        <taxon>Ochrophyta</taxon>
        <taxon>Raphidophyceae</taxon>
        <taxon>Chattonellales</taxon>
        <taxon>Chattonellaceae</taxon>
        <taxon>Heterosigma</taxon>
    </lineage>
</organism>
<dbReference type="Gene3D" id="3.30.70.100">
    <property type="match status" value="2"/>
</dbReference>